<feature type="transmembrane region" description="Helical" evidence="5">
    <location>
        <begin position="49"/>
        <end position="74"/>
    </location>
</feature>
<sequence length="471" mass="52255">MYPCDEEHKLHYIEVTSLLCPKTTMKMHQETEAAQDVEIKVFSYRWVQLIIFCLLGVINTMQFLQFTIVANVIAEYYNVDSSLVDLTGLIFFIINIIFFLPISYLIERYSLRVTAIVSSVLTVAGSAVKILGNDPSRFYALIIGQGLCAFGQVYIFNIPTKFASAWFGPDEVSTACALAVLGTQLGAAVGAIIPPFMVVKGETKDEIGDGIFNMTLYNTIGAAVILILIILFFRARPKLPPSQSQLQLLTLDEEKTNFWKDCKLLMKDKNYILLLMSFGIINGLWNAFGIVINTFYIKYFPNGETDIGIISLIAIISGGCVGSVIFGYILDKTHAFKTTSFVVAVCVSVTYITNVLSMVLQIRVATFFAIPIFGFFTASTLLMAFEFAIELTYPIPESVSCSVVNAFIFLFAIIGTFVIETLLDAIGHVGTHVTIFVIFVICTIMMLFIKGRLKRREANLSQGQTENGITN</sequence>
<feature type="transmembrane region" description="Helical" evidence="5">
    <location>
        <begin position="401"/>
        <end position="419"/>
    </location>
</feature>
<evidence type="ECO:0000256" key="4">
    <source>
        <dbReference type="ARBA" id="ARBA00023136"/>
    </source>
</evidence>
<protein>
    <recommendedName>
        <fullName evidence="6">Major facilitator superfamily (MFS) profile domain-containing protein</fullName>
    </recommendedName>
</protein>
<feature type="transmembrane region" description="Helical" evidence="5">
    <location>
        <begin position="177"/>
        <end position="199"/>
    </location>
</feature>
<keyword evidence="4 5" id="KW-0472">Membrane</keyword>
<dbReference type="InterPro" id="IPR011701">
    <property type="entry name" value="MFS"/>
</dbReference>
<name>A0ABM5KDJ3_DIAVI</name>
<feature type="transmembrane region" description="Helical" evidence="5">
    <location>
        <begin position="341"/>
        <end position="362"/>
    </location>
</feature>
<evidence type="ECO:0000259" key="6">
    <source>
        <dbReference type="PROSITE" id="PS50850"/>
    </source>
</evidence>
<keyword evidence="2 5" id="KW-0812">Transmembrane</keyword>
<keyword evidence="3 5" id="KW-1133">Transmembrane helix</keyword>
<feature type="transmembrane region" description="Helical" evidence="5">
    <location>
        <begin position="309"/>
        <end position="329"/>
    </location>
</feature>
<dbReference type="InterPro" id="IPR020846">
    <property type="entry name" value="MFS_dom"/>
</dbReference>
<reference evidence="7" key="1">
    <citation type="submission" date="2025-05" db="UniProtKB">
        <authorList>
            <consortium name="EnsemblMetazoa"/>
        </authorList>
    </citation>
    <scope>IDENTIFICATION</scope>
</reference>
<feature type="transmembrane region" description="Helical" evidence="5">
    <location>
        <begin position="211"/>
        <end position="233"/>
    </location>
</feature>
<dbReference type="InterPro" id="IPR049680">
    <property type="entry name" value="FLVCR1-2_SLC49-like"/>
</dbReference>
<dbReference type="PANTHER" id="PTHR10924:SF4">
    <property type="entry name" value="GH15861P"/>
    <property type="match status" value="1"/>
</dbReference>
<dbReference type="Proteomes" id="UP001652700">
    <property type="component" value="Unplaced"/>
</dbReference>
<dbReference type="InterPro" id="IPR036259">
    <property type="entry name" value="MFS_trans_sf"/>
</dbReference>
<dbReference type="Gene3D" id="1.20.1250.20">
    <property type="entry name" value="MFS general substrate transporter like domains"/>
    <property type="match status" value="2"/>
</dbReference>
<feature type="transmembrane region" description="Helical" evidence="5">
    <location>
        <begin position="113"/>
        <end position="132"/>
    </location>
</feature>
<dbReference type="GeneID" id="114332477"/>
<evidence type="ECO:0000256" key="5">
    <source>
        <dbReference type="SAM" id="Phobius"/>
    </source>
</evidence>
<dbReference type="SUPFAM" id="SSF103473">
    <property type="entry name" value="MFS general substrate transporter"/>
    <property type="match status" value="1"/>
</dbReference>
<dbReference type="Pfam" id="PF07690">
    <property type="entry name" value="MFS_1"/>
    <property type="match status" value="1"/>
</dbReference>
<evidence type="ECO:0000313" key="8">
    <source>
        <dbReference type="Proteomes" id="UP001652700"/>
    </source>
</evidence>
<keyword evidence="8" id="KW-1185">Reference proteome</keyword>
<feature type="transmembrane region" description="Helical" evidence="5">
    <location>
        <begin position="368"/>
        <end position="389"/>
    </location>
</feature>
<comment type="subcellular location">
    <subcellularLocation>
        <location evidence="1">Membrane</location>
        <topology evidence="1">Multi-pass membrane protein</topology>
    </subcellularLocation>
</comment>
<accession>A0ABM5KDJ3</accession>
<dbReference type="PROSITE" id="PS50850">
    <property type="entry name" value="MFS"/>
    <property type="match status" value="1"/>
</dbReference>
<evidence type="ECO:0000313" key="7">
    <source>
        <dbReference type="EnsemblMetazoa" id="XP_050508262.1"/>
    </source>
</evidence>
<organism evidence="7 8">
    <name type="scientific">Diabrotica virgifera virgifera</name>
    <name type="common">western corn rootworm</name>
    <dbReference type="NCBI Taxonomy" id="50390"/>
    <lineage>
        <taxon>Eukaryota</taxon>
        <taxon>Metazoa</taxon>
        <taxon>Ecdysozoa</taxon>
        <taxon>Arthropoda</taxon>
        <taxon>Hexapoda</taxon>
        <taxon>Insecta</taxon>
        <taxon>Pterygota</taxon>
        <taxon>Neoptera</taxon>
        <taxon>Endopterygota</taxon>
        <taxon>Coleoptera</taxon>
        <taxon>Polyphaga</taxon>
        <taxon>Cucujiformia</taxon>
        <taxon>Chrysomeloidea</taxon>
        <taxon>Chrysomelidae</taxon>
        <taxon>Galerucinae</taxon>
        <taxon>Diabroticina</taxon>
        <taxon>Diabroticites</taxon>
        <taxon>Diabrotica</taxon>
    </lineage>
</organism>
<dbReference type="PANTHER" id="PTHR10924">
    <property type="entry name" value="MAJOR FACILITATOR SUPERFAMILY PROTEIN-RELATED"/>
    <property type="match status" value="1"/>
</dbReference>
<feature type="transmembrane region" description="Helical" evidence="5">
    <location>
        <begin position="425"/>
        <end position="449"/>
    </location>
</feature>
<dbReference type="RefSeq" id="XP_050508262.1">
    <property type="nucleotide sequence ID" value="XM_050652305.1"/>
</dbReference>
<feature type="domain" description="Major facilitator superfamily (MFS) profile" evidence="6">
    <location>
        <begin position="48"/>
        <end position="454"/>
    </location>
</feature>
<dbReference type="EnsemblMetazoa" id="XM_050652305.1">
    <property type="protein sequence ID" value="XP_050508262.1"/>
    <property type="gene ID" value="LOC114332477"/>
</dbReference>
<evidence type="ECO:0000256" key="2">
    <source>
        <dbReference type="ARBA" id="ARBA00022692"/>
    </source>
</evidence>
<feature type="transmembrane region" description="Helical" evidence="5">
    <location>
        <begin position="86"/>
        <end position="106"/>
    </location>
</feature>
<feature type="transmembrane region" description="Helical" evidence="5">
    <location>
        <begin position="271"/>
        <end position="297"/>
    </location>
</feature>
<proteinExistence type="predicted"/>
<feature type="transmembrane region" description="Helical" evidence="5">
    <location>
        <begin position="138"/>
        <end position="156"/>
    </location>
</feature>
<evidence type="ECO:0000256" key="3">
    <source>
        <dbReference type="ARBA" id="ARBA00022989"/>
    </source>
</evidence>
<evidence type="ECO:0000256" key="1">
    <source>
        <dbReference type="ARBA" id="ARBA00004141"/>
    </source>
</evidence>